<sequence>MSDTPTPQTPDIPGPATPGPDALATPGPDAPAAPDASAALDAFDALDPDRIVAERYVTVRAAGQELSVSFDPFGSHGSADRETVVRLLPRARALLADFAAVRERATEYLWEWGADGESTEEERAAFRREMVPTTLTVTEGAGTEVHFENAGEDYLLDGYWPVVHHDADMNPVRVTVEA</sequence>
<dbReference type="RefSeq" id="WP_323447141.1">
    <property type="nucleotide sequence ID" value="NZ_BSBI01000004.1"/>
</dbReference>
<organism evidence="2 3">
    <name type="scientific">Streptomyces yaizuensis</name>
    <dbReference type="NCBI Taxonomy" id="2989713"/>
    <lineage>
        <taxon>Bacteria</taxon>
        <taxon>Bacillati</taxon>
        <taxon>Actinomycetota</taxon>
        <taxon>Actinomycetes</taxon>
        <taxon>Kitasatosporales</taxon>
        <taxon>Streptomycetaceae</taxon>
        <taxon>Streptomyces</taxon>
    </lineage>
</organism>
<protein>
    <recommendedName>
        <fullName evidence="4">DUF2262 domain-containing protein</fullName>
    </recommendedName>
</protein>
<feature type="region of interest" description="Disordered" evidence="1">
    <location>
        <begin position="1"/>
        <end position="36"/>
    </location>
</feature>
<accession>A0ABQ5NXG7</accession>
<evidence type="ECO:0000313" key="2">
    <source>
        <dbReference type="EMBL" id="GLF95069.1"/>
    </source>
</evidence>
<comment type="caution">
    <text evidence="2">The sequence shown here is derived from an EMBL/GenBank/DDBJ whole genome shotgun (WGS) entry which is preliminary data.</text>
</comment>
<feature type="compositionally biased region" description="Low complexity" evidence="1">
    <location>
        <begin position="19"/>
        <end position="36"/>
    </location>
</feature>
<evidence type="ECO:0008006" key="4">
    <source>
        <dbReference type="Google" id="ProtNLM"/>
    </source>
</evidence>
<reference evidence="2 3" key="1">
    <citation type="submission" date="2022-10" db="EMBL/GenBank/DDBJ databases">
        <title>Draft genome sequence of Streptomyces sp. YSPA8.</title>
        <authorList>
            <person name="Moriuchi R."/>
            <person name="Dohra H."/>
            <person name="Yamamura H."/>
            <person name="Kodani S."/>
        </authorList>
    </citation>
    <scope>NUCLEOTIDE SEQUENCE [LARGE SCALE GENOMIC DNA]</scope>
    <source>
        <strain evidence="2 3">YSPA8</strain>
    </source>
</reference>
<dbReference type="Proteomes" id="UP001291653">
    <property type="component" value="Unassembled WGS sequence"/>
</dbReference>
<gene>
    <name evidence="2" type="ORF">SYYSPA8_12250</name>
</gene>
<proteinExistence type="predicted"/>
<feature type="compositionally biased region" description="Pro residues" evidence="1">
    <location>
        <begin position="7"/>
        <end position="18"/>
    </location>
</feature>
<name>A0ABQ5NXG7_9ACTN</name>
<keyword evidence="3" id="KW-1185">Reference proteome</keyword>
<dbReference type="EMBL" id="BSBI01000004">
    <property type="protein sequence ID" value="GLF95069.1"/>
    <property type="molecule type" value="Genomic_DNA"/>
</dbReference>
<evidence type="ECO:0000256" key="1">
    <source>
        <dbReference type="SAM" id="MobiDB-lite"/>
    </source>
</evidence>
<evidence type="ECO:0000313" key="3">
    <source>
        <dbReference type="Proteomes" id="UP001291653"/>
    </source>
</evidence>